<dbReference type="VEuPathDB" id="VectorBase:RPRC006693"/>
<dbReference type="AlphaFoldDB" id="T1HRM3"/>
<protein>
    <submittedName>
        <fullName evidence="1">Uncharacterized protein</fullName>
    </submittedName>
</protein>
<evidence type="ECO:0000313" key="2">
    <source>
        <dbReference type="Proteomes" id="UP000015103"/>
    </source>
</evidence>
<dbReference type="EMBL" id="ACPB03004092">
    <property type="status" value="NOT_ANNOTATED_CDS"/>
    <property type="molecule type" value="Genomic_DNA"/>
</dbReference>
<name>T1HRM3_RHOPR</name>
<proteinExistence type="predicted"/>
<dbReference type="InParanoid" id="T1HRM3"/>
<keyword evidence="2" id="KW-1185">Reference proteome</keyword>
<reference evidence="1" key="1">
    <citation type="submission" date="2015-05" db="UniProtKB">
        <authorList>
            <consortium name="EnsemblMetazoa"/>
        </authorList>
    </citation>
    <scope>IDENTIFICATION</scope>
</reference>
<dbReference type="EnsemblMetazoa" id="RPRC006693-RA">
    <property type="protein sequence ID" value="RPRC006693-PA"/>
    <property type="gene ID" value="RPRC006693"/>
</dbReference>
<organism evidence="1 2">
    <name type="scientific">Rhodnius prolixus</name>
    <name type="common">Triatomid bug</name>
    <dbReference type="NCBI Taxonomy" id="13249"/>
    <lineage>
        <taxon>Eukaryota</taxon>
        <taxon>Metazoa</taxon>
        <taxon>Ecdysozoa</taxon>
        <taxon>Arthropoda</taxon>
        <taxon>Hexapoda</taxon>
        <taxon>Insecta</taxon>
        <taxon>Pterygota</taxon>
        <taxon>Neoptera</taxon>
        <taxon>Paraneoptera</taxon>
        <taxon>Hemiptera</taxon>
        <taxon>Heteroptera</taxon>
        <taxon>Panheteroptera</taxon>
        <taxon>Cimicomorpha</taxon>
        <taxon>Reduviidae</taxon>
        <taxon>Triatominae</taxon>
        <taxon>Rhodnius</taxon>
    </lineage>
</organism>
<dbReference type="Proteomes" id="UP000015103">
    <property type="component" value="Unassembled WGS sequence"/>
</dbReference>
<accession>T1HRM3</accession>
<evidence type="ECO:0000313" key="1">
    <source>
        <dbReference type="EnsemblMetazoa" id="RPRC006693-PA"/>
    </source>
</evidence>
<sequence length="189" mass="21378">MEANIFVAALEVYCEDCSGQGFGTFKSRMGVPAQRIRAVGRGLEVVECLKEISLEDFGHKYNNPKLELCKLINNFEEKNIYIMFKVSKVVNMYSNKVVECLKEINLEDLGTNIIILRKNLVKFVRGTEELQDEGTEEATTIYLVKGKVKLAELRTTTHHCSSSKGKVVLAKRKHKLPPVTTQSYICKLC</sequence>
<dbReference type="HOGENOM" id="CLU_1436089_0_0_1"/>